<dbReference type="CDD" id="cd01146">
    <property type="entry name" value="FhuD"/>
    <property type="match status" value="1"/>
</dbReference>
<dbReference type="Proteomes" id="UP000092627">
    <property type="component" value="Unassembled WGS sequence"/>
</dbReference>
<accession>A0A1A8TDB0</accession>
<dbReference type="GO" id="GO:1901678">
    <property type="term" value="P:iron coordination entity transport"/>
    <property type="evidence" value="ECO:0007669"/>
    <property type="project" value="UniProtKB-ARBA"/>
</dbReference>
<dbReference type="InterPro" id="IPR002491">
    <property type="entry name" value="ABC_transptr_periplasmic_BD"/>
</dbReference>
<feature type="chain" id="PRO_5008378973" evidence="6">
    <location>
        <begin position="24"/>
        <end position="300"/>
    </location>
</feature>
<dbReference type="NCBIfam" id="NF008501">
    <property type="entry name" value="PRK11411.1"/>
    <property type="match status" value="1"/>
</dbReference>
<evidence type="ECO:0000256" key="5">
    <source>
        <dbReference type="ARBA" id="ARBA00022729"/>
    </source>
</evidence>
<name>A0A1A8TDB0_9GAMM</name>
<dbReference type="GO" id="GO:0030288">
    <property type="term" value="C:outer membrane-bounded periplasmic space"/>
    <property type="evidence" value="ECO:0007669"/>
    <property type="project" value="TreeGrafter"/>
</dbReference>
<organism evidence="8 9">
    <name type="scientific">Marinomonas aquimarina</name>
    <dbReference type="NCBI Taxonomy" id="295068"/>
    <lineage>
        <taxon>Bacteria</taxon>
        <taxon>Pseudomonadati</taxon>
        <taxon>Pseudomonadota</taxon>
        <taxon>Gammaproteobacteria</taxon>
        <taxon>Oceanospirillales</taxon>
        <taxon>Oceanospirillaceae</taxon>
        <taxon>Marinomonas</taxon>
    </lineage>
</organism>
<evidence type="ECO:0000256" key="6">
    <source>
        <dbReference type="SAM" id="SignalP"/>
    </source>
</evidence>
<dbReference type="STRING" id="295068.MAQ5080_01760"/>
<dbReference type="Gene3D" id="3.40.50.1980">
    <property type="entry name" value="Nitrogenase molybdenum iron protein domain"/>
    <property type="match status" value="2"/>
</dbReference>
<evidence type="ECO:0000256" key="2">
    <source>
        <dbReference type="ARBA" id="ARBA00008814"/>
    </source>
</evidence>
<keyword evidence="3" id="KW-0813">Transport</keyword>
<keyword evidence="4" id="KW-0408">Iron</keyword>
<evidence type="ECO:0000256" key="3">
    <source>
        <dbReference type="ARBA" id="ARBA00022448"/>
    </source>
</evidence>
<dbReference type="RefSeq" id="WP_082860998.1">
    <property type="nucleotide sequence ID" value="NZ_FLOC01000009.1"/>
</dbReference>
<dbReference type="SUPFAM" id="SSF53807">
    <property type="entry name" value="Helical backbone' metal receptor"/>
    <property type="match status" value="1"/>
</dbReference>
<feature type="domain" description="Fe/B12 periplasmic-binding" evidence="7">
    <location>
        <begin position="42"/>
        <end position="300"/>
    </location>
</feature>
<dbReference type="InterPro" id="IPR051313">
    <property type="entry name" value="Bact_iron-sidero_bind"/>
</dbReference>
<comment type="similarity">
    <text evidence="2">Belongs to the bacterial solute-binding protein 8 family.</text>
</comment>
<dbReference type="EMBL" id="FLOC01000009">
    <property type="protein sequence ID" value="SBS30793.1"/>
    <property type="molecule type" value="Genomic_DNA"/>
</dbReference>
<keyword evidence="5 6" id="KW-0732">Signal</keyword>
<reference evidence="8 9" key="1">
    <citation type="submission" date="2016-06" db="EMBL/GenBank/DDBJ databases">
        <authorList>
            <person name="Kjaerup R.B."/>
            <person name="Dalgaard T.S."/>
            <person name="Juul-Madsen H.R."/>
        </authorList>
    </citation>
    <scope>NUCLEOTIDE SEQUENCE [LARGE SCALE GENOMIC DNA]</scope>
    <source>
        <strain evidence="8 9">CECT 5080</strain>
    </source>
</reference>
<dbReference type="PROSITE" id="PS50983">
    <property type="entry name" value="FE_B12_PBP"/>
    <property type="match status" value="1"/>
</dbReference>
<evidence type="ECO:0000259" key="7">
    <source>
        <dbReference type="PROSITE" id="PS50983"/>
    </source>
</evidence>
<keyword evidence="4" id="KW-0410">Iron transport</keyword>
<protein>
    <submittedName>
        <fullName evidence="8">Fe(3+)-citrate-binding protein YfmC</fullName>
    </submittedName>
</protein>
<sequence>MISRLVLRCLALGFALWVPMACAQNQTSVQQHALELAEQAKRIVALELSFVDSLAVLGISPIGIADDNNPNILLPEVKARIAPWVSLGLRAQPNLEQIAALKPDLIIADSERHRAAYDGLAKIAPTLLLKSRGETYQENLVTAQQIAQAVGREPLMAQRLAEHKRTMTQYREKLAPYANQATIQFAIASARGVWLHGPTSYAAGVLDTLGFPSSMAASPDAPYVQTSLEMLLSLNPDWLLIGAYGEHTALDDWRETPLFSVLSAVQQQQVVPVSPALWSLNRGILAAEGIAADLERILQQ</sequence>
<dbReference type="OrthoDB" id="9793175at2"/>
<evidence type="ECO:0000256" key="1">
    <source>
        <dbReference type="ARBA" id="ARBA00004196"/>
    </source>
</evidence>
<evidence type="ECO:0000313" key="9">
    <source>
        <dbReference type="Proteomes" id="UP000092627"/>
    </source>
</evidence>
<proteinExistence type="inferred from homology"/>
<dbReference type="Pfam" id="PF01497">
    <property type="entry name" value="Peripla_BP_2"/>
    <property type="match status" value="1"/>
</dbReference>
<dbReference type="PANTHER" id="PTHR30532">
    <property type="entry name" value="IRON III DICITRATE-BINDING PERIPLASMIC PROTEIN"/>
    <property type="match status" value="1"/>
</dbReference>
<dbReference type="AlphaFoldDB" id="A0A1A8TDB0"/>
<evidence type="ECO:0000256" key="4">
    <source>
        <dbReference type="ARBA" id="ARBA00022496"/>
    </source>
</evidence>
<keyword evidence="9" id="KW-1185">Reference proteome</keyword>
<evidence type="ECO:0000313" key="8">
    <source>
        <dbReference type="EMBL" id="SBS30793.1"/>
    </source>
</evidence>
<dbReference type="PANTHER" id="PTHR30532:SF29">
    <property type="entry name" value="FE(3+) DICITRATE-BINDING PERIPLASMIC PROTEIN"/>
    <property type="match status" value="1"/>
</dbReference>
<feature type="signal peptide" evidence="6">
    <location>
        <begin position="1"/>
        <end position="23"/>
    </location>
</feature>
<keyword evidence="4" id="KW-0406">Ion transport</keyword>
<comment type="subcellular location">
    <subcellularLocation>
        <location evidence="1">Cell envelope</location>
    </subcellularLocation>
</comment>
<gene>
    <name evidence="8" type="primary">yfmC_2</name>
    <name evidence="8" type="ORF">MAQ5080_01760</name>
</gene>